<name>A0A382RMQ1_9ZZZZ</name>
<protein>
    <recommendedName>
        <fullName evidence="6">Mur ligase central domain-containing protein</fullName>
    </recommendedName>
</protein>
<keyword evidence="4" id="KW-0067">ATP-binding</keyword>
<comment type="similarity">
    <text evidence="1">Belongs to the folylpolyglutamate synthase family.</text>
</comment>
<dbReference type="Gene3D" id="3.40.1190.10">
    <property type="entry name" value="Mur-like, catalytic domain"/>
    <property type="match status" value="1"/>
</dbReference>
<dbReference type="PANTHER" id="PTHR11136:SF0">
    <property type="entry name" value="DIHYDROFOLATE SYNTHETASE-RELATED"/>
    <property type="match status" value="1"/>
</dbReference>
<dbReference type="GO" id="GO:0005524">
    <property type="term" value="F:ATP binding"/>
    <property type="evidence" value="ECO:0007669"/>
    <property type="project" value="UniProtKB-KW"/>
</dbReference>
<sequence>MIHIAGTNGKGSTCAYIDSILRADGKKIGLYTSPHLIRFNERIRVNGI</sequence>
<gene>
    <name evidence="5" type="ORF">METZ01_LOCUS351211</name>
</gene>
<feature type="non-terminal residue" evidence="5">
    <location>
        <position position="48"/>
    </location>
</feature>
<organism evidence="5">
    <name type="scientific">marine metagenome</name>
    <dbReference type="NCBI Taxonomy" id="408172"/>
    <lineage>
        <taxon>unclassified sequences</taxon>
        <taxon>metagenomes</taxon>
        <taxon>ecological metagenomes</taxon>
    </lineage>
</organism>
<dbReference type="GO" id="GO:0008841">
    <property type="term" value="F:dihydrofolate synthase activity"/>
    <property type="evidence" value="ECO:0007669"/>
    <property type="project" value="TreeGrafter"/>
</dbReference>
<dbReference type="PROSITE" id="PS01011">
    <property type="entry name" value="FOLYLPOLYGLU_SYNT_1"/>
    <property type="match status" value="1"/>
</dbReference>
<evidence type="ECO:0008006" key="6">
    <source>
        <dbReference type="Google" id="ProtNLM"/>
    </source>
</evidence>
<evidence type="ECO:0000256" key="4">
    <source>
        <dbReference type="ARBA" id="ARBA00022840"/>
    </source>
</evidence>
<dbReference type="PANTHER" id="PTHR11136">
    <property type="entry name" value="FOLYLPOLYGLUTAMATE SYNTHASE-RELATED"/>
    <property type="match status" value="1"/>
</dbReference>
<dbReference type="EMBL" id="UINC01122509">
    <property type="protein sequence ID" value="SVC98357.1"/>
    <property type="molecule type" value="Genomic_DNA"/>
</dbReference>
<reference evidence="5" key="1">
    <citation type="submission" date="2018-05" db="EMBL/GenBank/DDBJ databases">
        <authorList>
            <person name="Lanie J.A."/>
            <person name="Ng W.-L."/>
            <person name="Kazmierczak K.M."/>
            <person name="Andrzejewski T.M."/>
            <person name="Davidsen T.M."/>
            <person name="Wayne K.J."/>
            <person name="Tettelin H."/>
            <person name="Glass J.I."/>
            <person name="Rusch D."/>
            <person name="Podicherti R."/>
            <person name="Tsui H.-C.T."/>
            <person name="Winkler M.E."/>
        </authorList>
    </citation>
    <scope>NUCLEOTIDE SEQUENCE</scope>
</reference>
<evidence type="ECO:0000313" key="5">
    <source>
        <dbReference type="EMBL" id="SVC98357.1"/>
    </source>
</evidence>
<evidence type="ECO:0000256" key="2">
    <source>
        <dbReference type="ARBA" id="ARBA00022598"/>
    </source>
</evidence>
<evidence type="ECO:0000256" key="1">
    <source>
        <dbReference type="ARBA" id="ARBA00008276"/>
    </source>
</evidence>
<dbReference type="InterPro" id="IPR001645">
    <property type="entry name" value="Folylpolyglutamate_synth"/>
</dbReference>
<dbReference type="InterPro" id="IPR018109">
    <property type="entry name" value="Folylpolyglutamate_synth_CS"/>
</dbReference>
<keyword evidence="3" id="KW-0547">Nucleotide-binding</keyword>
<dbReference type="AlphaFoldDB" id="A0A382RMQ1"/>
<dbReference type="GO" id="GO:0004326">
    <property type="term" value="F:tetrahydrofolylpolyglutamate synthase activity"/>
    <property type="evidence" value="ECO:0007669"/>
    <property type="project" value="InterPro"/>
</dbReference>
<proteinExistence type="inferred from homology"/>
<accession>A0A382RMQ1</accession>
<evidence type="ECO:0000256" key="3">
    <source>
        <dbReference type="ARBA" id="ARBA00022741"/>
    </source>
</evidence>
<dbReference type="InterPro" id="IPR036565">
    <property type="entry name" value="Mur-like_cat_sf"/>
</dbReference>
<dbReference type="GO" id="GO:0005737">
    <property type="term" value="C:cytoplasm"/>
    <property type="evidence" value="ECO:0007669"/>
    <property type="project" value="TreeGrafter"/>
</dbReference>
<dbReference type="SUPFAM" id="SSF53623">
    <property type="entry name" value="MurD-like peptide ligases, catalytic domain"/>
    <property type="match status" value="1"/>
</dbReference>
<keyword evidence="2" id="KW-0436">Ligase</keyword>